<dbReference type="Proteomes" id="UP001179952">
    <property type="component" value="Unassembled WGS sequence"/>
</dbReference>
<reference evidence="2" key="2">
    <citation type="submission" date="2023-06" db="EMBL/GenBank/DDBJ databases">
        <authorList>
            <person name="Ma L."/>
            <person name="Liu K.-W."/>
            <person name="Li Z."/>
            <person name="Hsiao Y.-Y."/>
            <person name="Qi Y."/>
            <person name="Fu T."/>
            <person name="Tang G."/>
            <person name="Zhang D."/>
            <person name="Sun W.-H."/>
            <person name="Liu D.-K."/>
            <person name="Li Y."/>
            <person name="Chen G.-Z."/>
            <person name="Liu X.-D."/>
            <person name="Liao X.-Y."/>
            <person name="Jiang Y.-T."/>
            <person name="Yu X."/>
            <person name="Hao Y."/>
            <person name="Huang J."/>
            <person name="Zhao X.-W."/>
            <person name="Ke S."/>
            <person name="Chen Y.-Y."/>
            <person name="Wu W.-L."/>
            <person name="Hsu J.-L."/>
            <person name="Lin Y.-F."/>
            <person name="Huang M.-D."/>
            <person name="Li C.-Y."/>
            <person name="Huang L."/>
            <person name="Wang Z.-W."/>
            <person name="Zhao X."/>
            <person name="Zhong W.-Y."/>
            <person name="Peng D.-H."/>
            <person name="Ahmad S."/>
            <person name="Lan S."/>
            <person name="Zhang J.-S."/>
            <person name="Tsai W.-C."/>
            <person name="Van De Peer Y."/>
            <person name="Liu Z.-J."/>
        </authorList>
    </citation>
    <scope>NUCLEOTIDE SEQUENCE</scope>
    <source>
        <strain evidence="2">SCP</strain>
        <tissue evidence="2">Leaves</tissue>
    </source>
</reference>
<gene>
    <name evidence="2" type="ORF">QJS04_geneDACA000065</name>
</gene>
<evidence type="ECO:0000256" key="1">
    <source>
        <dbReference type="SAM" id="MobiDB-lite"/>
    </source>
</evidence>
<comment type="caution">
    <text evidence="2">The sequence shown here is derived from an EMBL/GenBank/DDBJ whole genome shotgun (WGS) entry which is preliminary data.</text>
</comment>
<feature type="region of interest" description="Disordered" evidence="1">
    <location>
        <begin position="39"/>
        <end position="78"/>
    </location>
</feature>
<keyword evidence="3" id="KW-1185">Reference proteome</keyword>
<dbReference type="PANTHER" id="PTHR35719:SF5">
    <property type="entry name" value="T6K12.7 PROTEIN"/>
    <property type="match status" value="1"/>
</dbReference>
<sequence>MEVRTLTSLHHHHHHHLFSVPSPLTTISSRSERLVRFSGRRTGGPAWDPNAETVRSRDFGSRGPSVDGGDPWKRERRSWWSDGESGSFDEEDDENGEDDDLLERFWIFKVFKSYGYLVPAIIASILLASGPKAFLMALALPLGQSVISLALDKVWGKATTGPRPKTKAKKRRPFYKSPSYVEREEAEEEITNKNSKDGPGYQSWVSSSSERISNNSGRREPGFGGWDELDGRWTSSMGKRENTAGARARAERLRPEQEKKERLTRRGRNRDAPFFLRLLIAVFPFLGSWTKLL</sequence>
<proteinExistence type="predicted"/>
<dbReference type="PANTHER" id="PTHR35719">
    <property type="entry name" value="OS01G0680600 PROTEIN"/>
    <property type="match status" value="1"/>
</dbReference>
<feature type="region of interest" description="Disordered" evidence="1">
    <location>
        <begin position="158"/>
        <end position="265"/>
    </location>
</feature>
<feature type="compositionally biased region" description="Low complexity" evidence="1">
    <location>
        <begin position="206"/>
        <end position="216"/>
    </location>
</feature>
<dbReference type="EMBL" id="JAUJYN010000007">
    <property type="protein sequence ID" value="KAK1266998.1"/>
    <property type="molecule type" value="Genomic_DNA"/>
</dbReference>
<protein>
    <submittedName>
        <fullName evidence="2">Uncharacterized protein</fullName>
    </submittedName>
</protein>
<name>A0AAV9ARP1_ACOGR</name>
<feature type="compositionally biased region" description="Basic residues" evidence="1">
    <location>
        <begin position="164"/>
        <end position="174"/>
    </location>
</feature>
<dbReference type="AlphaFoldDB" id="A0AAV9ARP1"/>
<feature type="compositionally biased region" description="Basic and acidic residues" evidence="1">
    <location>
        <begin position="238"/>
        <end position="261"/>
    </location>
</feature>
<accession>A0AAV9ARP1</accession>
<organism evidence="2 3">
    <name type="scientific">Acorus gramineus</name>
    <name type="common">Dwarf sweet flag</name>
    <dbReference type="NCBI Taxonomy" id="55184"/>
    <lineage>
        <taxon>Eukaryota</taxon>
        <taxon>Viridiplantae</taxon>
        <taxon>Streptophyta</taxon>
        <taxon>Embryophyta</taxon>
        <taxon>Tracheophyta</taxon>
        <taxon>Spermatophyta</taxon>
        <taxon>Magnoliopsida</taxon>
        <taxon>Liliopsida</taxon>
        <taxon>Acoraceae</taxon>
        <taxon>Acorus</taxon>
    </lineage>
</organism>
<evidence type="ECO:0000313" key="2">
    <source>
        <dbReference type="EMBL" id="KAK1266998.1"/>
    </source>
</evidence>
<reference evidence="2" key="1">
    <citation type="journal article" date="2023" name="Nat. Commun.">
        <title>Diploid and tetraploid genomes of Acorus and the evolution of monocots.</title>
        <authorList>
            <person name="Ma L."/>
            <person name="Liu K.W."/>
            <person name="Li Z."/>
            <person name="Hsiao Y.Y."/>
            <person name="Qi Y."/>
            <person name="Fu T."/>
            <person name="Tang G.D."/>
            <person name="Zhang D."/>
            <person name="Sun W.H."/>
            <person name="Liu D.K."/>
            <person name="Li Y."/>
            <person name="Chen G.Z."/>
            <person name="Liu X.D."/>
            <person name="Liao X.Y."/>
            <person name="Jiang Y.T."/>
            <person name="Yu X."/>
            <person name="Hao Y."/>
            <person name="Huang J."/>
            <person name="Zhao X.W."/>
            <person name="Ke S."/>
            <person name="Chen Y.Y."/>
            <person name="Wu W.L."/>
            <person name="Hsu J.L."/>
            <person name="Lin Y.F."/>
            <person name="Huang M.D."/>
            <person name="Li C.Y."/>
            <person name="Huang L."/>
            <person name="Wang Z.W."/>
            <person name="Zhao X."/>
            <person name="Zhong W.Y."/>
            <person name="Peng D.H."/>
            <person name="Ahmad S."/>
            <person name="Lan S."/>
            <person name="Zhang J.S."/>
            <person name="Tsai W.C."/>
            <person name="Van de Peer Y."/>
            <person name="Liu Z.J."/>
        </authorList>
    </citation>
    <scope>NUCLEOTIDE SEQUENCE</scope>
    <source>
        <strain evidence="2">SCP</strain>
    </source>
</reference>
<evidence type="ECO:0000313" key="3">
    <source>
        <dbReference type="Proteomes" id="UP001179952"/>
    </source>
</evidence>